<name>A0AAQ3N1B7_VIGMU</name>
<dbReference type="Gene3D" id="3.40.50.1820">
    <property type="entry name" value="alpha/beta hydrolase"/>
    <property type="match status" value="1"/>
</dbReference>
<dbReference type="Proteomes" id="UP001374535">
    <property type="component" value="Chromosome 8"/>
</dbReference>
<sequence length="392" mass="43817">MDVAREIRLAKEAEAEMDLHVANAGKRVDQEIYKVTANNPGLVQEVTLMDQAAKSKPANEKKLVDEVSGWLRIYDDGSVDRTWTGPAQFKFLADPVPSHEKFIDGIAVRDTIVSHEGRDLRVRLYLPEKALENKNKLPIILHFQGGGFCISEPDWFMYYQIYVRIALSTQAIVVSPFLRRAPEHRLPTAIDDAFDTLLWLRSVARSGSREPWLEQHGDFNRVFLIGDSSGGNVVHEVASRAGSVDLSPVRVAGAIPVHPGFVRSERSRSELEMPQSPFLTLDMLDKFLELALPVGATKDHPITCPMGAAAPPLEGLKLPAVLLCVAELDLVRDTEMEYYEAMKKANKDVELYVSHGMGHSFYLNKVAVDMDPNVSAKTDAFITRIKEFIQEH</sequence>
<dbReference type="SUPFAM" id="SSF53474">
    <property type="entry name" value="alpha/beta-Hydrolases"/>
    <property type="match status" value="1"/>
</dbReference>
<feature type="domain" description="Alpha/beta hydrolase fold-3" evidence="2">
    <location>
        <begin position="140"/>
        <end position="362"/>
    </location>
</feature>
<reference evidence="3 4" key="1">
    <citation type="journal article" date="2023" name="Life. Sci Alliance">
        <title>Evolutionary insights into 3D genome organization and epigenetic landscape of Vigna mungo.</title>
        <authorList>
            <person name="Junaid A."/>
            <person name="Singh B."/>
            <person name="Bhatia S."/>
        </authorList>
    </citation>
    <scope>NUCLEOTIDE SEQUENCE [LARGE SCALE GENOMIC DNA]</scope>
    <source>
        <strain evidence="3">Urdbean</strain>
    </source>
</reference>
<dbReference type="GO" id="GO:0016787">
    <property type="term" value="F:hydrolase activity"/>
    <property type="evidence" value="ECO:0007669"/>
    <property type="project" value="InterPro"/>
</dbReference>
<proteinExistence type="inferred from homology"/>
<dbReference type="PANTHER" id="PTHR23024:SF135">
    <property type="entry name" value="CELL DEATH ASSOCIATED PROTEIN"/>
    <property type="match status" value="1"/>
</dbReference>
<evidence type="ECO:0000256" key="1">
    <source>
        <dbReference type="ARBA" id="ARBA00010515"/>
    </source>
</evidence>
<dbReference type="InterPro" id="IPR029058">
    <property type="entry name" value="AB_hydrolase_fold"/>
</dbReference>
<evidence type="ECO:0000259" key="2">
    <source>
        <dbReference type="Pfam" id="PF07859"/>
    </source>
</evidence>
<dbReference type="InterPro" id="IPR050466">
    <property type="entry name" value="Carboxylest/Gibb_receptor"/>
</dbReference>
<evidence type="ECO:0000313" key="4">
    <source>
        <dbReference type="Proteomes" id="UP001374535"/>
    </source>
</evidence>
<dbReference type="AlphaFoldDB" id="A0AAQ3N1B7"/>
<comment type="similarity">
    <text evidence="1">Belongs to the 'GDXG' lipolytic enzyme family.</text>
</comment>
<protein>
    <recommendedName>
        <fullName evidence="2">Alpha/beta hydrolase fold-3 domain-containing protein</fullName>
    </recommendedName>
</protein>
<dbReference type="PANTHER" id="PTHR23024">
    <property type="entry name" value="ARYLACETAMIDE DEACETYLASE"/>
    <property type="match status" value="1"/>
</dbReference>
<evidence type="ECO:0000313" key="3">
    <source>
        <dbReference type="EMBL" id="WVZ01328.1"/>
    </source>
</evidence>
<gene>
    <name evidence="3" type="ORF">V8G54_027397</name>
</gene>
<accession>A0AAQ3N1B7</accession>
<dbReference type="Pfam" id="PF07859">
    <property type="entry name" value="Abhydrolase_3"/>
    <property type="match status" value="1"/>
</dbReference>
<dbReference type="EMBL" id="CP144693">
    <property type="protein sequence ID" value="WVZ01328.1"/>
    <property type="molecule type" value="Genomic_DNA"/>
</dbReference>
<keyword evidence="4" id="KW-1185">Reference proteome</keyword>
<dbReference type="InterPro" id="IPR013094">
    <property type="entry name" value="AB_hydrolase_3"/>
</dbReference>
<organism evidence="3 4">
    <name type="scientific">Vigna mungo</name>
    <name type="common">Black gram</name>
    <name type="synonym">Phaseolus mungo</name>
    <dbReference type="NCBI Taxonomy" id="3915"/>
    <lineage>
        <taxon>Eukaryota</taxon>
        <taxon>Viridiplantae</taxon>
        <taxon>Streptophyta</taxon>
        <taxon>Embryophyta</taxon>
        <taxon>Tracheophyta</taxon>
        <taxon>Spermatophyta</taxon>
        <taxon>Magnoliopsida</taxon>
        <taxon>eudicotyledons</taxon>
        <taxon>Gunneridae</taxon>
        <taxon>Pentapetalae</taxon>
        <taxon>rosids</taxon>
        <taxon>fabids</taxon>
        <taxon>Fabales</taxon>
        <taxon>Fabaceae</taxon>
        <taxon>Papilionoideae</taxon>
        <taxon>50 kb inversion clade</taxon>
        <taxon>NPAAA clade</taxon>
        <taxon>indigoferoid/millettioid clade</taxon>
        <taxon>Phaseoleae</taxon>
        <taxon>Vigna</taxon>
    </lineage>
</organism>